<dbReference type="RefSeq" id="WP_185047797.1">
    <property type="nucleotide sequence ID" value="NZ_BAABIX010000013.1"/>
</dbReference>
<dbReference type="PROSITE" id="PS51257">
    <property type="entry name" value="PROKAR_LIPOPROTEIN"/>
    <property type="match status" value="1"/>
</dbReference>
<keyword evidence="3" id="KW-1185">Reference proteome</keyword>
<dbReference type="EMBL" id="JACHGN010000001">
    <property type="protein sequence ID" value="MBB5130993.1"/>
    <property type="molecule type" value="Genomic_DNA"/>
</dbReference>
<dbReference type="AlphaFoldDB" id="A0A840NZ62"/>
<protein>
    <submittedName>
        <fullName evidence="2">Putative small lipoprotein YifL</fullName>
    </submittedName>
</protein>
<evidence type="ECO:0000256" key="1">
    <source>
        <dbReference type="SAM" id="SignalP"/>
    </source>
</evidence>
<accession>A0A840NZ62</accession>
<reference evidence="2 3" key="1">
    <citation type="submission" date="2020-08" db="EMBL/GenBank/DDBJ databases">
        <title>Genomic Encyclopedia of Type Strains, Phase IV (KMG-IV): sequencing the most valuable type-strain genomes for metagenomic binning, comparative biology and taxonomic classification.</title>
        <authorList>
            <person name="Goeker M."/>
        </authorList>
    </citation>
    <scope>NUCLEOTIDE SEQUENCE [LARGE SCALE GENOMIC DNA]</scope>
    <source>
        <strain evidence="2 3">DSM 45615</strain>
    </source>
</reference>
<sequence>MFVVLRRVAVALAVVSLAGCTGSRGPIEATILPATPTPTPTPAVAATPTSTGARTCTTNVLGQLLRLLQDDHPFSEAPPQQLSPAEHEIVVEAWRRLPALVSAGDAADEISAFVNERCAAAFNESSLPEPTFNLPEPSYSFSIPVPTLDIPTA</sequence>
<keyword evidence="2" id="KW-0449">Lipoprotein</keyword>
<evidence type="ECO:0000313" key="3">
    <source>
        <dbReference type="Proteomes" id="UP000578449"/>
    </source>
</evidence>
<comment type="caution">
    <text evidence="2">The sequence shown here is derived from an EMBL/GenBank/DDBJ whole genome shotgun (WGS) entry which is preliminary data.</text>
</comment>
<evidence type="ECO:0000313" key="2">
    <source>
        <dbReference type="EMBL" id="MBB5130993.1"/>
    </source>
</evidence>
<feature type="signal peptide" evidence="1">
    <location>
        <begin position="1"/>
        <end position="18"/>
    </location>
</feature>
<gene>
    <name evidence="2" type="ORF">HNP84_000681</name>
</gene>
<dbReference type="Proteomes" id="UP000578449">
    <property type="component" value="Unassembled WGS sequence"/>
</dbReference>
<keyword evidence="1" id="KW-0732">Signal</keyword>
<organism evidence="2 3">
    <name type="scientific">Thermocatellispora tengchongensis</name>
    <dbReference type="NCBI Taxonomy" id="1073253"/>
    <lineage>
        <taxon>Bacteria</taxon>
        <taxon>Bacillati</taxon>
        <taxon>Actinomycetota</taxon>
        <taxon>Actinomycetes</taxon>
        <taxon>Streptosporangiales</taxon>
        <taxon>Streptosporangiaceae</taxon>
        <taxon>Thermocatellispora</taxon>
    </lineage>
</organism>
<name>A0A840NZ62_9ACTN</name>
<feature type="chain" id="PRO_5038460610" evidence="1">
    <location>
        <begin position="19"/>
        <end position="153"/>
    </location>
</feature>
<proteinExistence type="predicted"/>